<keyword evidence="2" id="KW-1185">Reference proteome</keyword>
<organism evidence="1 2">
    <name type="scientific">Oryza glaberrima</name>
    <name type="common">African rice</name>
    <dbReference type="NCBI Taxonomy" id="4538"/>
    <lineage>
        <taxon>Eukaryota</taxon>
        <taxon>Viridiplantae</taxon>
        <taxon>Streptophyta</taxon>
        <taxon>Embryophyta</taxon>
        <taxon>Tracheophyta</taxon>
        <taxon>Spermatophyta</taxon>
        <taxon>Magnoliopsida</taxon>
        <taxon>Liliopsida</taxon>
        <taxon>Poales</taxon>
        <taxon>Poaceae</taxon>
        <taxon>BOP clade</taxon>
        <taxon>Oryzoideae</taxon>
        <taxon>Oryzeae</taxon>
        <taxon>Oryzinae</taxon>
        <taxon>Oryza</taxon>
    </lineage>
</organism>
<sequence>MATRALCSPLLGVNTLPSQHVMSWGRGGWEWDLASFWGFLSKPRRTRQKRRGEASREAGTMCIHNIGILVIHAFIEVQTSGIQKKNSCLF</sequence>
<evidence type="ECO:0000313" key="1">
    <source>
        <dbReference type="EnsemblPlants" id="ORGLA06G0223700.1"/>
    </source>
</evidence>
<reference evidence="1 2" key="2">
    <citation type="submission" date="2018-04" db="EMBL/GenBank/DDBJ databases">
        <title>OglaRS2 (Oryza glaberrima Reference Sequence Version 2).</title>
        <authorList>
            <person name="Zhang J."/>
            <person name="Kudrna D."/>
            <person name="Lee S."/>
            <person name="Talag J."/>
            <person name="Rajasekar S."/>
            <person name="Wing R.A."/>
        </authorList>
    </citation>
    <scope>NUCLEOTIDE SEQUENCE [LARGE SCALE GENOMIC DNA]</scope>
    <source>
        <strain evidence="1 2">cv. IRGC 96717</strain>
    </source>
</reference>
<accession>I1Q524</accession>
<proteinExistence type="predicted"/>
<dbReference type="HOGENOM" id="CLU_2444479_0_0_1"/>
<dbReference type="Gramene" id="ORGLA06G0223700.1">
    <property type="protein sequence ID" value="ORGLA06G0223700.1"/>
    <property type="gene ID" value="ORGLA06G0223700"/>
</dbReference>
<reference evidence="1" key="1">
    <citation type="submission" date="2015-06" db="UniProtKB">
        <authorList>
            <consortium name="EnsemblPlants"/>
        </authorList>
    </citation>
    <scope>IDENTIFICATION</scope>
</reference>
<dbReference type="AlphaFoldDB" id="I1Q524"/>
<dbReference type="Proteomes" id="UP000007306">
    <property type="component" value="Chromosome 6"/>
</dbReference>
<protein>
    <submittedName>
        <fullName evidence="1">Uncharacterized protein</fullName>
    </submittedName>
</protein>
<evidence type="ECO:0000313" key="2">
    <source>
        <dbReference type="Proteomes" id="UP000007306"/>
    </source>
</evidence>
<dbReference type="EnsemblPlants" id="ORGLA06G0223700.1">
    <property type="protein sequence ID" value="ORGLA06G0223700.1"/>
    <property type="gene ID" value="ORGLA06G0223700"/>
</dbReference>
<name>I1Q524_ORYGL</name>